<feature type="chain" id="PRO_5045967846" evidence="1">
    <location>
        <begin position="25"/>
        <end position="284"/>
    </location>
</feature>
<sequence>MRRTAVILALLLLAVGLLATPATAAPDDTVRVGSFNIDRGRGFTAWRRAAAQLQRTVDVAGMQEVTSVAKRRYLLRGRWEAYGTTPGPDENPVIWDGTVFRKVGAQAVRIAGKQGRLPAAYATVVRLVHRASGERYSVLNVHLVYGAVANGRPVPGQAARYRYYVAEVRGLARVVALEQRRAGTRVLVVGDFNDDHVGDREVRNANLPVVRLGARGLVSAWDSVEDLPEDGGTSTVGAGYIDNVWSEQDALSVRTLAVSGGQHHPVIATYDVAPDPTAVQRPAG</sequence>
<accession>A0ABW1LMY5</accession>
<keyword evidence="1" id="KW-0732">Signal</keyword>
<dbReference type="RefSeq" id="WP_379155975.1">
    <property type="nucleotide sequence ID" value="NZ_JBHSRJ010000005.1"/>
</dbReference>
<feature type="signal peptide" evidence="1">
    <location>
        <begin position="1"/>
        <end position="24"/>
    </location>
</feature>
<keyword evidence="3" id="KW-0540">Nuclease</keyword>
<evidence type="ECO:0000256" key="1">
    <source>
        <dbReference type="SAM" id="SignalP"/>
    </source>
</evidence>
<dbReference type="Pfam" id="PF03372">
    <property type="entry name" value="Exo_endo_phos"/>
    <property type="match status" value="1"/>
</dbReference>
<keyword evidence="3" id="KW-0255">Endonuclease</keyword>
<evidence type="ECO:0000259" key="2">
    <source>
        <dbReference type="Pfam" id="PF03372"/>
    </source>
</evidence>
<dbReference type="Proteomes" id="UP001596135">
    <property type="component" value="Unassembled WGS sequence"/>
</dbReference>
<comment type="caution">
    <text evidence="3">The sequence shown here is derived from an EMBL/GenBank/DDBJ whole genome shotgun (WGS) entry which is preliminary data.</text>
</comment>
<dbReference type="GO" id="GO:0004519">
    <property type="term" value="F:endonuclease activity"/>
    <property type="evidence" value="ECO:0007669"/>
    <property type="project" value="UniProtKB-KW"/>
</dbReference>
<dbReference type="InterPro" id="IPR036691">
    <property type="entry name" value="Endo/exonu/phosph_ase_sf"/>
</dbReference>
<dbReference type="Gene3D" id="3.60.10.10">
    <property type="entry name" value="Endonuclease/exonuclease/phosphatase"/>
    <property type="match status" value="1"/>
</dbReference>
<evidence type="ECO:0000313" key="4">
    <source>
        <dbReference type="Proteomes" id="UP001596135"/>
    </source>
</evidence>
<name>A0ABW1LMY5_9ACTN</name>
<gene>
    <name evidence="3" type="ORF">ACFPYL_15415</name>
</gene>
<dbReference type="SUPFAM" id="SSF56219">
    <property type="entry name" value="DNase I-like"/>
    <property type="match status" value="1"/>
</dbReference>
<dbReference type="InterPro" id="IPR005135">
    <property type="entry name" value="Endo/exonuclease/phosphatase"/>
</dbReference>
<feature type="domain" description="Endonuclease/exonuclease/phosphatase" evidence="2">
    <location>
        <begin position="33"/>
        <end position="197"/>
    </location>
</feature>
<organism evidence="3 4">
    <name type="scientific">Nocardioides hankookensis</name>
    <dbReference type="NCBI Taxonomy" id="443157"/>
    <lineage>
        <taxon>Bacteria</taxon>
        <taxon>Bacillati</taxon>
        <taxon>Actinomycetota</taxon>
        <taxon>Actinomycetes</taxon>
        <taxon>Propionibacteriales</taxon>
        <taxon>Nocardioidaceae</taxon>
        <taxon>Nocardioides</taxon>
    </lineage>
</organism>
<dbReference type="EMBL" id="JBHSRJ010000005">
    <property type="protein sequence ID" value="MFC6044478.1"/>
    <property type="molecule type" value="Genomic_DNA"/>
</dbReference>
<proteinExistence type="predicted"/>
<keyword evidence="4" id="KW-1185">Reference proteome</keyword>
<keyword evidence="3" id="KW-0378">Hydrolase</keyword>
<evidence type="ECO:0000313" key="3">
    <source>
        <dbReference type="EMBL" id="MFC6044478.1"/>
    </source>
</evidence>
<reference evidence="4" key="1">
    <citation type="journal article" date="2019" name="Int. J. Syst. Evol. Microbiol.">
        <title>The Global Catalogue of Microorganisms (GCM) 10K type strain sequencing project: providing services to taxonomists for standard genome sequencing and annotation.</title>
        <authorList>
            <consortium name="The Broad Institute Genomics Platform"/>
            <consortium name="The Broad Institute Genome Sequencing Center for Infectious Disease"/>
            <person name="Wu L."/>
            <person name="Ma J."/>
        </authorList>
    </citation>
    <scope>NUCLEOTIDE SEQUENCE [LARGE SCALE GENOMIC DNA]</scope>
    <source>
        <strain evidence="4">CCUG 54522</strain>
    </source>
</reference>
<protein>
    <submittedName>
        <fullName evidence="3">Endonuclease/exonuclease/phosphatase family protein</fullName>
    </submittedName>
</protein>